<evidence type="ECO:0000313" key="11">
    <source>
        <dbReference type="Proteomes" id="UP000604046"/>
    </source>
</evidence>
<protein>
    <recommendedName>
        <fullName evidence="1">valine--tRNA ligase</fullName>
        <ecNumber evidence="1">6.1.1.9</ecNumber>
    </recommendedName>
    <alternativeName>
        <fullName evidence="7">Valyl-tRNA synthetase</fullName>
    </alternativeName>
</protein>
<dbReference type="PANTHER" id="PTHR11946:SF93">
    <property type="entry name" value="VALINE--TRNA LIGASE, CHLOROPLASTIC_MITOCHONDRIAL 2"/>
    <property type="match status" value="1"/>
</dbReference>
<keyword evidence="3" id="KW-0547">Nucleotide-binding</keyword>
<dbReference type="Proteomes" id="UP000604046">
    <property type="component" value="Unassembled WGS sequence"/>
</dbReference>
<dbReference type="SUPFAM" id="SSF50677">
    <property type="entry name" value="ValRS/IleRS/LeuRS editing domain"/>
    <property type="match status" value="1"/>
</dbReference>
<evidence type="ECO:0000256" key="4">
    <source>
        <dbReference type="ARBA" id="ARBA00022840"/>
    </source>
</evidence>
<dbReference type="PANTHER" id="PTHR11946">
    <property type="entry name" value="VALYL-TRNA SYNTHETASES"/>
    <property type="match status" value="1"/>
</dbReference>
<dbReference type="Gene3D" id="3.90.740.10">
    <property type="entry name" value="Valyl/Leucyl/Isoleucyl-tRNA synthetase, editing domain"/>
    <property type="match status" value="2"/>
</dbReference>
<evidence type="ECO:0000259" key="9">
    <source>
        <dbReference type="Pfam" id="PF00133"/>
    </source>
</evidence>
<evidence type="ECO:0000256" key="2">
    <source>
        <dbReference type="ARBA" id="ARBA00022598"/>
    </source>
</evidence>
<proteinExistence type="predicted"/>
<evidence type="ECO:0000256" key="5">
    <source>
        <dbReference type="ARBA" id="ARBA00022917"/>
    </source>
</evidence>
<gene>
    <name evidence="10" type="primary">EMB2247</name>
    <name evidence="10" type="ORF">SNAT2548_LOCUS16169</name>
</gene>
<evidence type="ECO:0000256" key="8">
    <source>
        <dbReference type="SAM" id="MobiDB-lite"/>
    </source>
</evidence>
<reference evidence="10" key="1">
    <citation type="submission" date="2021-02" db="EMBL/GenBank/DDBJ databases">
        <authorList>
            <person name="Dougan E. K."/>
            <person name="Rhodes N."/>
            <person name="Thang M."/>
            <person name="Chan C."/>
        </authorList>
    </citation>
    <scope>NUCLEOTIDE SEQUENCE</scope>
</reference>
<keyword evidence="11" id="KW-1185">Reference proteome</keyword>
<dbReference type="GO" id="GO:0004832">
    <property type="term" value="F:valine-tRNA ligase activity"/>
    <property type="evidence" value="ECO:0007669"/>
    <property type="project" value="UniProtKB-EC"/>
</dbReference>
<feature type="domain" description="Aminoacyl-tRNA synthetase class Ia" evidence="9">
    <location>
        <begin position="453"/>
        <end position="534"/>
    </location>
</feature>
<evidence type="ECO:0000313" key="10">
    <source>
        <dbReference type="EMBL" id="CAE7307799.1"/>
    </source>
</evidence>
<dbReference type="Pfam" id="PF00133">
    <property type="entry name" value="tRNA-synt_1"/>
    <property type="match status" value="3"/>
</dbReference>
<dbReference type="GO" id="GO:0005524">
    <property type="term" value="F:ATP binding"/>
    <property type="evidence" value="ECO:0007669"/>
    <property type="project" value="UniProtKB-KW"/>
</dbReference>
<keyword evidence="6" id="KW-0030">Aminoacyl-tRNA synthetase</keyword>
<evidence type="ECO:0000256" key="7">
    <source>
        <dbReference type="ARBA" id="ARBA00029936"/>
    </source>
</evidence>
<dbReference type="GO" id="GO:0005829">
    <property type="term" value="C:cytosol"/>
    <property type="evidence" value="ECO:0007669"/>
    <property type="project" value="TreeGrafter"/>
</dbReference>
<dbReference type="EC" id="6.1.1.9" evidence="1"/>
<organism evidence="10 11">
    <name type="scientific">Symbiodinium natans</name>
    <dbReference type="NCBI Taxonomy" id="878477"/>
    <lineage>
        <taxon>Eukaryota</taxon>
        <taxon>Sar</taxon>
        <taxon>Alveolata</taxon>
        <taxon>Dinophyceae</taxon>
        <taxon>Suessiales</taxon>
        <taxon>Symbiodiniaceae</taxon>
        <taxon>Symbiodinium</taxon>
    </lineage>
</organism>
<dbReference type="InterPro" id="IPR036249">
    <property type="entry name" value="Thioredoxin-like_sf"/>
</dbReference>
<evidence type="ECO:0000256" key="3">
    <source>
        <dbReference type="ARBA" id="ARBA00022741"/>
    </source>
</evidence>
<dbReference type="SUPFAM" id="SSF52374">
    <property type="entry name" value="Nucleotidylyl transferase"/>
    <property type="match status" value="2"/>
</dbReference>
<dbReference type="InterPro" id="IPR014729">
    <property type="entry name" value="Rossmann-like_a/b/a_fold"/>
</dbReference>
<dbReference type="InterPro" id="IPR009008">
    <property type="entry name" value="Val/Leu/Ile-tRNA-synth_edit"/>
</dbReference>
<evidence type="ECO:0000256" key="6">
    <source>
        <dbReference type="ARBA" id="ARBA00023146"/>
    </source>
</evidence>
<keyword evidence="2" id="KW-0436">Ligase</keyword>
<comment type="caution">
    <text evidence="10">The sequence shown here is derived from an EMBL/GenBank/DDBJ whole genome shotgun (WGS) entry which is preliminary data.</text>
</comment>
<keyword evidence="5" id="KW-0648">Protein biosynthesis</keyword>
<dbReference type="AlphaFoldDB" id="A0A812NUE0"/>
<dbReference type="InterPro" id="IPR002300">
    <property type="entry name" value="aa-tRNA-synth_Ia"/>
</dbReference>
<dbReference type="PRINTS" id="PR00986">
    <property type="entry name" value="TRNASYNTHVAL"/>
</dbReference>
<sequence length="1192" mass="133223">MFVSLEDVLTRFHRMRGDRTLWLPGTDHAGIATQMLVAPAANAPTKRYDQARSNIKDRNASWWPKAPVMEDKSGSSIEQILRGFLSGPLSSVRWADGNLASARPRETRSSASTVTSSSDGLAAAPRWSMLELFDEERSRLVWTTADGRRNVWSRTQAVDGPEITSFPWLIHGAPLEPWMPSDISRDILHDAARVTAILDIRQMMGPDAKAQNEITEILIDHNLERKRISSECLAHRLQWSGENEDEQMDIEVARLLALCSIFDIPMSHRRSGMHPGIDPELRQQCDYELFASPLNAVVGNGYYASKWPQIEWRFGSMGSYPSAILEMPDNSIVGVSPPYTDAYLADVMERLPQMKVRFQLRTVIQLRSAPWRESVASLLPSAQLLYDYYDASADVWVKVVCPTLLWEDPRLKLQEALVPVGCASSDQRAVLHHRGAASQREEKSDTVRRSTKRVSWRQEVGRDEFLRRVWEWKDEKGGAIVNQLRCLGASADWSREQFTLNDHMSSAVVEAFCRLHEQGAQHFSVQMSSWVTSQLTPPTKGAIFRGQRMVNWSPVLQTAVSDLEVEYSDVQGHLYHFKYMVADTEEFIPVATTRPETILGDTAVCVHPEERADVLRRKLCRKEDPRYEHLIGKDVLVPIQGRRIPVIADAYVDREFGTGALKITPAHDFNDFEIGQTHKLESHSVIGLDGSMASTLEALGSPQYIGLDRADCRKQLWADLEEAGLTLKVEDHMQRVPLSQRSGEVIEPMLSDQWFVSTEVMAQRAMDAVESGDITIQPDRFVKTWQDWLKEKQPWCISRQLWWGHRIPVYYPTNQPGSDKYFVARSEEEAGDQLNLRAARMSCLRCDEPNRPLANWLTEQVREGVEEPAGAADWAQFRGLAAACAAAVLMAASLLRPSLAEAVPLEVLKRAEQQKVQTESSRSLPQVRQESSSRALAVARKLEEKRAVLFGAYWCPYCDQERQALGRQVFGSKAYVRYVECDPRGENAEPGLCQAAGVTSFPTWAVAIEPSSPDAPPYELYPGFKGLRGLERMVGLPPDPEEAAAAVAPPVRTNSDTEALTVARRLQEGGAVFYGTYWCPACDVQRQVFGQPAWAKVPYVECDERSAQSDPLRCLRAGVDAIPFWTFADGSTHAGVLTVSDLQAKLQSSTPAQVPSAASRGAPVQLPMPNSDCKDCKIGDRPGEKPSAAAKS</sequence>
<feature type="compositionally biased region" description="Basic and acidic residues" evidence="8">
    <location>
        <begin position="1172"/>
        <end position="1184"/>
    </location>
</feature>
<dbReference type="OrthoDB" id="445442at2759"/>
<dbReference type="EMBL" id="CAJNDS010002076">
    <property type="protein sequence ID" value="CAE7307799.1"/>
    <property type="molecule type" value="Genomic_DNA"/>
</dbReference>
<dbReference type="GO" id="GO:0002161">
    <property type="term" value="F:aminoacyl-tRNA deacylase activity"/>
    <property type="evidence" value="ECO:0007669"/>
    <property type="project" value="InterPro"/>
</dbReference>
<evidence type="ECO:0000256" key="1">
    <source>
        <dbReference type="ARBA" id="ARBA00013169"/>
    </source>
</evidence>
<accession>A0A812NUE0</accession>
<feature type="domain" description="Aminoacyl-tRNA synthetase class Ia" evidence="9">
    <location>
        <begin position="539"/>
        <end position="816"/>
    </location>
</feature>
<dbReference type="SUPFAM" id="SSF52833">
    <property type="entry name" value="Thioredoxin-like"/>
    <property type="match status" value="2"/>
</dbReference>
<feature type="region of interest" description="Disordered" evidence="8">
    <location>
        <begin position="1151"/>
        <end position="1192"/>
    </location>
</feature>
<dbReference type="InterPro" id="IPR002303">
    <property type="entry name" value="Valyl-tRNA_ligase"/>
</dbReference>
<keyword evidence="4" id="KW-0067">ATP-binding</keyword>
<name>A0A812NUE0_9DINO</name>
<dbReference type="Gene3D" id="3.40.30.10">
    <property type="entry name" value="Glutaredoxin"/>
    <property type="match status" value="2"/>
</dbReference>
<dbReference type="Gene3D" id="3.40.50.620">
    <property type="entry name" value="HUPs"/>
    <property type="match status" value="3"/>
</dbReference>
<feature type="domain" description="Aminoacyl-tRNA synthetase class Ia" evidence="9">
    <location>
        <begin position="4"/>
        <end position="62"/>
    </location>
</feature>
<dbReference type="GO" id="GO:0006438">
    <property type="term" value="P:valyl-tRNA aminoacylation"/>
    <property type="evidence" value="ECO:0007669"/>
    <property type="project" value="InterPro"/>
</dbReference>